<dbReference type="Proteomes" id="UP000298433">
    <property type="component" value="Unassembled WGS sequence"/>
</dbReference>
<dbReference type="OrthoDB" id="9811389at2"/>
<dbReference type="InterPro" id="IPR052924">
    <property type="entry name" value="OsmC/Ohr_hydroprdx_reductase"/>
</dbReference>
<organism evidence="1 2">
    <name type="scientific">Cryobacterium cheniae</name>
    <dbReference type="NCBI Taxonomy" id="1259262"/>
    <lineage>
        <taxon>Bacteria</taxon>
        <taxon>Bacillati</taxon>
        <taxon>Actinomycetota</taxon>
        <taxon>Actinomycetes</taxon>
        <taxon>Micrococcales</taxon>
        <taxon>Microbacteriaceae</taxon>
        <taxon>Cryobacterium</taxon>
    </lineage>
</organism>
<dbReference type="SUPFAM" id="SSF82784">
    <property type="entry name" value="OsmC-like"/>
    <property type="match status" value="1"/>
</dbReference>
<reference evidence="1 2" key="1">
    <citation type="submission" date="2019-03" db="EMBL/GenBank/DDBJ databases">
        <title>Genomics of glacier-inhabiting Cryobacterium strains.</title>
        <authorList>
            <person name="Liu Q."/>
            <person name="Xin Y.-H."/>
        </authorList>
    </citation>
    <scope>NUCLEOTIDE SEQUENCE [LARGE SCALE GENOMIC DNA]</scope>
    <source>
        <strain evidence="1 2">TMT2-48-2</strain>
    </source>
</reference>
<evidence type="ECO:0000313" key="1">
    <source>
        <dbReference type="EMBL" id="TFC81358.1"/>
    </source>
</evidence>
<dbReference type="Gene3D" id="3.30.300.20">
    <property type="match status" value="1"/>
</dbReference>
<dbReference type="RefSeq" id="WP_134369787.1">
    <property type="nucleotide sequence ID" value="NZ_SOGN01000035.1"/>
</dbReference>
<dbReference type="AlphaFoldDB" id="A0A4V6QHD3"/>
<gene>
    <name evidence="1" type="ORF">E3T23_07765</name>
</gene>
<protein>
    <submittedName>
        <fullName evidence="1">OsmC family peroxiredoxin</fullName>
    </submittedName>
</protein>
<proteinExistence type="predicted"/>
<dbReference type="InterPro" id="IPR003718">
    <property type="entry name" value="OsmC/Ohr_fam"/>
</dbReference>
<accession>A0A4V6QHD3</accession>
<keyword evidence="2" id="KW-1185">Reference proteome</keyword>
<dbReference type="Pfam" id="PF02566">
    <property type="entry name" value="OsmC"/>
    <property type="match status" value="1"/>
</dbReference>
<dbReference type="EMBL" id="SOGN01000035">
    <property type="protein sequence ID" value="TFC81358.1"/>
    <property type="molecule type" value="Genomic_DNA"/>
</dbReference>
<evidence type="ECO:0000313" key="2">
    <source>
        <dbReference type="Proteomes" id="UP000298433"/>
    </source>
</evidence>
<dbReference type="PANTHER" id="PTHR35368">
    <property type="entry name" value="HYDROPEROXIDE REDUCTASE"/>
    <property type="match status" value="1"/>
</dbReference>
<dbReference type="InterPro" id="IPR036102">
    <property type="entry name" value="OsmC/Ohrsf"/>
</dbReference>
<sequence>MSVKPLKVTVTGTSESPTKLAVSVRDFSFVIDEPAMFGGEDAGPNPVEYALASLAGCMNVVIHLVAKEQGVDLRSLRLTVQGELDPSRLMALPTENRAGFEGIELIAEFDSDASTEDLDEVLRLAGLRCPVSDNLGNATPVVVRLAAPAELEETLAAV</sequence>
<dbReference type="InterPro" id="IPR015946">
    <property type="entry name" value="KH_dom-like_a/b"/>
</dbReference>
<dbReference type="PANTHER" id="PTHR35368:SF1">
    <property type="entry name" value="HYDROPEROXIDE REDUCTASE"/>
    <property type="match status" value="1"/>
</dbReference>
<comment type="caution">
    <text evidence="1">The sequence shown here is derived from an EMBL/GenBank/DDBJ whole genome shotgun (WGS) entry which is preliminary data.</text>
</comment>
<name>A0A4V6QHD3_9MICO</name>